<sequence length="57" mass="6678">MSEGFLLCQFRITIRHGRISCLIVHNLKRVCHRSHIVCENLTPKIKRSVIEKYIVGM</sequence>
<evidence type="ECO:0000313" key="1">
    <source>
        <dbReference type="EMBL" id="CDW46148.1"/>
    </source>
</evidence>
<reference evidence="1" key="1">
    <citation type="submission" date="2014-05" db="EMBL/GenBank/DDBJ databases">
        <authorList>
            <person name="Chronopoulou M."/>
        </authorList>
    </citation>
    <scope>NUCLEOTIDE SEQUENCE</scope>
    <source>
        <tissue evidence="1">Whole organism</tissue>
    </source>
</reference>
<dbReference type="EMBL" id="HACA01028787">
    <property type="protein sequence ID" value="CDW46148.1"/>
    <property type="molecule type" value="Transcribed_RNA"/>
</dbReference>
<name>A0A0K2V6G7_LEPSM</name>
<accession>A0A0K2V6G7</accession>
<proteinExistence type="predicted"/>
<dbReference type="AlphaFoldDB" id="A0A0K2V6G7"/>
<dbReference type="EMBL" id="HACA01028788">
    <property type="protein sequence ID" value="CDW46149.1"/>
    <property type="molecule type" value="Transcribed_RNA"/>
</dbReference>
<protein>
    <submittedName>
        <fullName evidence="1">Uncharacterized protein</fullName>
    </submittedName>
</protein>
<organism evidence="1">
    <name type="scientific">Lepeophtheirus salmonis</name>
    <name type="common">Salmon louse</name>
    <name type="synonym">Caligus salmonis</name>
    <dbReference type="NCBI Taxonomy" id="72036"/>
    <lineage>
        <taxon>Eukaryota</taxon>
        <taxon>Metazoa</taxon>
        <taxon>Ecdysozoa</taxon>
        <taxon>Arthropoda</taxon>
        <taxon>Crustacea</taxon>
        <taxon>Multicrustacea</taxon>
        <taxon>Hexanauplia</taxon>
        <taxon>Copepoda</taxon>
        <taxon>Siphonostomatoida</taxon>
        <taxon>Caligidae</taxon>
        <taxon>Lepeophtheirus</taxon>
    </lineage>
</organism>